<gene>
    <name evidence="1" type="ORF">SAMN05216324_10952</name>
</gene>
<dbReference type="EMBL" id="FPKW01000009">
    <property type="protein sequence ID" value="SFZ95301.1"/>
    <property type="molecule type" value="Genomic_DNA"/>
</dbReference>
<protein>
    <submittedName>
        <fullName evidence="1">Uncharacterized protein</fullName>
    </submittedName>
</protein>
<dbReference type="OrthoDB" id="1264171at2"/>
<reference evidence="2" key="1">
    <citation type="submission" date="2016-10" db="EMBL/GenBank/DDBJ databases">
        <authorList>
            <person name="Varghese N."/>
            <person name="Submissions S."/>
        </authorList>
    </citation>
    <scope>NUCLEOTIDE SEQUENCE [LARGE SCALE GENOMIC DNA]</scope>
    <source>
        <strain evidence="2">SUR2</strain>
    </source>
</reference>
<dbReference type="AlphaFoldDB" id="A0A1K2IS86"/>
<evidence type="ECO:0000313" key="2">
    <source>
        <dbReference type="Proteomes" id="UP000182034"/>
    </source>
</evidence>
<organism evidence="1 2">
    <name type="scientific">Chryseobacterium limigenitum</name>
    <dbReference type="NCBI Taxonomy" id="1612149"/>
    <lineage>
        <taxon>Bacteria</taxon>
        <taxon>Pseudomonadati</taxon>
        <taxon>Bacteroidota</taxon>
        <taxon>Flavobacteriia</taxon>
        <taxon>Flavobacteriales</taxon>
        <taxon>Weeksellaceae</taxon>
        <taxon>Chryseobacterium group</taxon>
        <taxon>Chryseobacterium</taxon>
    </lineage>
</organism>
<dbReference type="Proteomes" id="UP000182034">
    <property type="component" value="Unassembled WGS sequence"/>
</dbReference>
<evidence type="ECO:0000313" key="1">
    <source>
        <dbReference type="EMBL" id="SFZ95301.1"/>
    </source>
</evidence>
<name>A0A1K2IS86_9FLAO</name>
<sequence>MMNEKETIEKLQAIANQPVDSLKKFLAKEILTYDSPKEFFSNVKDYGMETLYQYEDLEEEEIQKILTDYSKEIEQMQLDNSDKPLSDTERSWHALEKTAKDIGDQLDLER</sequence>
<proteinExistence type="predicted"/>
<keyword evidence="2" id="KW-1185">Reference proteome</keyword>
<dbReference type="RefSeq" id="WP_072410497.1">
    <property type="nucleotide sequence ID" value="NZ_FPKW01000009.1"/>
</dbReference>
<accession>A0A1K2IS86</accession>